<dbReference type="EMBL" id="UOES01000006">
    <property type="protein sequence ID" value="VAW25711.1"/>
    <property type="molecule type" value="Genomic_DNA"/>
</dbReference>
<organism evidence="2">
    <name type="scientific">hydrothermal vent metagenome</name>
    <dbReference type="NCBI Taxonomy" id="652676"/>
    <lineage>
        <taxon>unclassified sequences</taxon>
        <taxon>metagenomes</taxon>
        <taxon>ecological metagenomes</taxon>
    </lineage>
</organism>
<sequence length="152" mass="17355">MEEALVYITIYLLCMVKIVFGPTMGYAAGIHPLVSTLLTIAGMMTTISIFSFFGERLRHTAFIRFFKFKRTFSPQSRRFVKIWHKYGLLGISFLTPILLSPPGGAILAVAFGSSRKLMFIYMLVFSVFWSLILTYGFYYSSDGVRELMGFHK</sequence>
<name>A0A3B0U3Z1_9ZZZZ</name>
<evidence type="ECO:0000313" key="2">
    <source>
        <dbReference type="EMBL" id="VAW25711.1"/>
    </source>
</evidence>
<proteinExistence type="predicted"/>
<keyword evidence="1" id="KW-0472">Membrane</keyword>
<accession>A0A3B0U3Z1</accession>
<keyword evidence="1" id="KW-0812">Transmembrane</keyword>
<evidence type="ECO:0000256" key="1">
    <source>
        <dbReference type="SAM" id="Phobius"/>
    </source>
</evidence>
<feature type="transmembrane region" description="Helical" evidence="1">
    <location>
        <begin position="33"/>
        <end position="54"/>
    </location>
</feature>
<protein>
    <recommendedName>
        <fullName evidence="3">Small multi-drug export protein</fullName>
    </recommendedName>
</protein>
<gene>
    <name evidence="2" type="ORF">MNBD_BACTEROID06-1729</name>
</gene>
<evidence type="ECO:0008006" key="3">
    <source>
        <dbReference type="Google" id="ProtNLM"/>
    </source>
</evidence>
<feature type="transmembrane region" description="Helical" evidence="1">
    <location>
        <begin position="118"/>
        <end position="138"/>
    </location>
</feature>
<reference evidence="2" key="1">
    <citation type="submission" date="2018-06" db="EMBL/GenBank/DDBJ databases">
        <authorList>
            <person name="Zhirakovskaya E."/>
        </authorList>
    </citation>
    <scope>NUCLEOTIDE SEQUENCE</scope>
</reference>
<dbReference type="AlphaFoldDB" id="A0A3B0U3Z1"/>
<feature type="transmembrane region" description="Helical" evidence="1">
    <location>
        <begin position="5"/>
        <end position="27"/>
    </location>
</feature>
<feature type="transmembrane region" description="Helical" evidence="1">
    <location>
        <begin position="86"/>
        <end position="112"/>
    </location>
</feature>
<keyword evidence="1" id="KW-1133">Transmembrane helix</keyword>